<sequence length="101" mass="11090">MADKLAKPIGDRVLLSEIEAKEEKTSSGIIIPDTVRQEDVKRAIVEAVGDGIYTQSGTLIPMSVKVGDEVILPPYHQGQEVKIAGKKYTLLRESEILMVIQ</sequence>
<dbReference type="InterPro" id="IPR020818">
    <property type="entry name" value="Chaperonin_GroES"/>
</dbReference>
<dbReference type="SUPFAM" id="SSF50129">
    <property type="entry name" value="GroES-like"/>
    <property type="match status" value="1"/>
</dbReference>
<dbReference type="GO" id="GO:0051087">
    <property type="term" value="F:protein-folding chaperone binding"/>
    <property type="evidence" value="ECO:0007669"/>
    <property type="project" value="TreeGrafter"/>
</dbReference>
<proteinExistence type="inferred from homology"/>
<dbReference type="InterPro" id="IPR011032">
    <property type="entry name" value="GroES-like_sf"/>
</dbReference>
<dbReference type="PRINTS" id="PR00297">
    <property type="entry name" value="CHAPERONIN10"/>
</dbReference>
<organism evidence="3">
    <name type="scientific">uncultured Caudovirales phage</name>
    <dbReference type="NCBI Taxonomy" id="2100421"/>
    <lineage>
        <taxon>Viruses</taxon>
        <taxon>Duplodnaviria</taxon>
        <taxon>Heunggongvirae</taxon>
        <taxon>Uroviricota</taxon>
        <taxon>Caudoviricetes</taxon>
        <taxon>Peduoviridae</taxon>
        <taxon>Maltschvirus</taxon>
        <taxon>Maltschvirus maltsch</taxon>
    </lineage>
</organism>
<evidence type="ECO:0000256" key="2">
    <source>
        <dbReference type="ARBA" id="ARBA00023186"/>
    </source>
</evidence>
<accession>A0A6J5MDS8</accession>
<dbReference type="Gene3D" id="2.30.33.40">
    <property type="entry name" value="GroES chaperonin"/>
    <property type="match status" value="1"/>
</dbReference>
<dbReference type="GO" id="GO:0051082">
    <property type="term" value="F:unfolded protein binding"/>
    <property type="evidence" value="ECO:0007669"/>
    <property type="project" value="TreeGrafter"/>
</dbReference>
<keyword evidence="2" id="KW-0143">Chaperone</keyword>
<reference evidence="3" key="1">
    <citation type="submission" date="2020-04" db="EMBL/GenBank/DDBJ databases">
        <authorList>
            <person name="Chiriac C."/>
            <person name="Salcher M."/>
            <person name="Ghai R."/>
            <person name="Kavagutti S V."/>
        </authorList>
    </citation>
    <scope>NUCLEOTIDE SEQUENCE</scope>
</reference>
<dbReference type="GO" id="GO:0044183">
    <property type="term" value="F:protein folding chaperone"/>
    <property type="evidence" value="ECO:0007669"/>
    <property type="project" value="InterPro"/>
</dbReference>
<name>A0A6J5MDS8_9CAUD</name>
<dbReference type="PANTHER" id="PTHR10772:SF63">
    <property type="entry name" value="20 KDA CHAPERONIN, CHLOROPLASTIC"/>
    <property type="match status" value="1"/>
</dbReference>
<comment type="similarity">
    <text evidence="1">Belongs to the GroES chaperonin family.</text>
</comment>
<dbReference type="GO" id="GO:0046872">
    <property type="term" value="F:metal ion binding"/>
    <property type="evidence" value="ECO:0007669"/>
    <property type="project" value="TreeGrafter"/>
</dbReference>
<dbReference type="HAMAP" id="MF_00580">
    <property type="entry name" value="CH10"/>
    <property type="match status" value="1"/>
</dbReference>
<dbReference type="CDD" id="cd00320">
    <property type="entry name" value="cpn10"/>
    <property type="match status" value="1"/>
</dbReference>
<protein>
    <submittedName>
        <fullName evidence="3">GroS Co-chaperonin GroES (HSP10)</fullName>
    </submittedName>
</protein>
<dbReference type="EMBL" id="LR796420">
    <property type="protein sequence ID" value="CAB4143200.1"/>
    <property type="molecule type" value="Genomic_DNA"/>
</dbReference>
<evidence type="ECO:0000313" key="3">
    <source>
        <dbReference type="EMBL" id="CAB4143200.1"/>
    </source>
</evidence>
<dbReference type="PANTHER" id="PTHR10772">
    <property type="entry name" value="10 KDA HEAT SHOCK PROTEIN"/>
    <property type="match status" value="1"/>
</dbReference>
<dbReference type="SMART" id="SM00883">
    <property type="entry name" value="Cpn10"/>
    <property type="match status" value="1"/>
</dbReference>
<dbReference type="GO" id="GO:0005524">
    <property type="term" value="F:ATP binding"/>
    <property type="evidence" value="ECO:0007669"/>
    <property type="project" value="InterPro"/>
</dbReference>
<dbReference type="InterPro" id="IPR037124">
    <property type="entry name" value="Chaperonin_GroES_sf"/>
</dbReference>
<evidence type="ECO:0000256" key="1">
    <source>
        <dbReference type="ARBA" id="ARBA00006975"/>
    </source>
</evidence>
<dbReference type="Pfam" id="PF00166">
    <property type="entry name" value="Cpn10"/>
    <property type="match status" value="1"/>
</dbReference>
<gene>
    <name evidence="3" type="ORF">UFOVP449_134</name>
</gene>
<dbReference type="FunFam" id="2.30.33.40:FF:000001">
    <property type="entry name" value="10 kDa chaperonin"/>
    <property type="match status" value="1"/>
</dbReference>